<dbReference type="KEGG" id="spu:105442548"/>
<dbReference type="InParanoid" id="A0A7M7HMT9"/>
<name>A0A7M7HMT9_STRPU</name>
<evidence type="ECO:0000313" key="4">
    <source>
        <dbReference type="Proteomes" id="UP000007110"/>
    </source>
</evidence>
<dbReference type="Proteomes" id="UP000007110">
    <property type="component" value="Unassembled WGS sequence"/>
</dbReference>
<evidence type="ECO:0008006" key="5">
    <source>
        <dbReference type="Google" id="ProtNLM"/>
    </source>
</evidence>
<proteinExistence type="predicted"/>
<evidence type="ECO:0000313" key="3">
    <source>
        <dbReference type="EnsemblMetazoa" id="XP_011673057"/>
    </source>
</evidence>
<reference evidence="4" key="1">
    <citation type="submission" date="2015-02" db="EMBL/GenBank/DDBJ databases">
        <title>Genome sequencing for Strongylocentrotus purpuratus.</title>
        <authorList>
            <person name="Murali S."/>
            <person name="Liu Y."/>
            <person name="Vee V."/>
            <person name="English A."/>
            <person name="Wang M."/>
            <person name="Skinner E."/>
            <person name="Han Y."/>
            <person name="Muzny D.M."/>
            <person name="Worley K.C."/>
            <person name="Gibbs R.A."/>
        </authorList>
    </citation>
    <scope>NUCLEOTIDE SEQUENCE</scope>
</reference>
<evidence type="ECO:0000256" key="1">
    <source>
        <dbReference type="SAM" id="MobiDB-lite"/>
    </source>
</evidence>
<accession>A0A7M7HMT9</accession>
<dbReference type="GeneID" id="105442548"/>
<feature type="transmembrane region" description="Helical" evidence="2">
    <location>
        <begin position="386"/>
        <end position="409"/>
    </location>
</feature>
<feature type="region of interest" description="Disordered" evidence="1">
    <location>
        <begin position="90"/>
        <end position="109"/>
    </location>
</feature>
<keyword evidence="4" id="KW-1185">Reference proteome</keyword>
<reference evidence="3" key="2">
    <citation type="submission" date="2021-01" db="UniProtKB">
        <authorList>
            <consortium name="EnsemblMetazoa"/>
        </authorList>
    </citation>
    <scope>IDENTIFICATION</scope>
</reference>
<dbReference type="EnsemblMetazoa" id="XM_011674755">
    <property type="protein sequence ID" value="XP_011673057"/>
    <property type="gene ID" value="LOC105442548"/>
</dbReference>
<keyword evidence="2" id="KW-1133">Transmembrane helix</keyword>
<feature type="transmembrane region" description="Helical" evidence="2">
    <location>
        <begin position="348"/>
        <end position="366"/>
    </location>
</feature>
<dbReference type="OrthoDB" id="10069751at2759"/>
<organism evidence="3 4">
    <name type="scientific">Strongylocentrotus purpuratus</name>
    <name type="common">Purple sea urchin</name>
    <dbReference type="NCBI Taxonomy" id="7668"/>
    <lineage>
        <taxon>Eukaryota</taxon>
        <taxon>Metazoa</taxon>
        <taxon>Echinodermata</taxon>
        <taxon>Eleutherozoa</taxon>
        <taxon>Echinozoa</taxon>
        <taxon>Echinoidea</taxon>
        <taxon>Euechinoidea</taxon>
        <taxon>Echinacea</taxon>
        <taxon>Camarodonta</taxon>
        <taxon>Echinidea</taxon>
        <taxon>Strongylocentrotidae</taxon>
        <taxon>Strongylocentrotus</taxon>
    </lineage>
</organism>
<feature type="transmembrane region" description="Helical" evidence="2">
    <location>
        <begin position="182"/>
        <end position="205"/>
    </location>
</feature>
<keyword evidence="2" id="KW-0472">Membrane</keyword>
<dbReference type="AlphaFoldDB" id="A0A7M7HMT9"/>
<protein>
    <recommendedName>
        <fullName evidence="5">Gustatory receptor</fullName>
    </recommendedName>
</protein>
<sequence length="489" mass="57938">MHNYFLSIRRDETTPLVEDHLFDSSSIESSTCYPQSNKIRLKSRWRDNYPLPPVVQVTLGLLGLWSPLRRTHSPSTISQYPNNIEEVLTNKDDRDQGEDSDDGSTQEYVDKNGKRYDYSHDSVDAVGDRPRKARAKDRNCWVITSNICAFLYLLLSCCLMTYDFRRYMGFYRGKKEDVLHLVSYFTYLFQIMVIPFWCFYARILYLTLGRRYREGYPLCRSFLSTRVAILRNSRFGAKGLSWFRLIFFLAWPVTNAMLRFANDYYFRYCSFVTLYKEITHWCAFLGYIFYGCFCYLIYIERLSFECEVHQISAFAREQASGKNIDQVRRRISRFYAQYNVLRRLIRTWMAFTMVVATWGLTAHILWNYLVFSDKNIDLQNIPILRFLNVVVSSQKIMFFVVPCVAIGGLNLEHVWKRFRNEIAKHRQHVHDGYWTAINRYLHEINVDHSGDLTPTLIFSAIGFYLGHMGDNDQEHTRWNYPPADCNHTR</sequence>
<dbReference type="OMA" id="FANDYYF"/>
<feature type="compositionally biased region" description="Acidic residues" evidence="1">
    <location>
        <begin position="95"/>
        <end position="104"/>
    </location>
</feature>
<feature type="transmembrane region" description="Helical" evidence="2">
    <location>
        <begin position="139"/>
        <end position="162"/>
    </location>
</feature>
<evidence type="ECO:0000256" key="2">
    <source>
        <dbReference type="SAM" id="Phobius"/>
    </source>
</evidence>
<feature type="transmembrane region" description="Helical" evidence="2">
    <location>
        <begin position="241"/>
        <end position="258"/>
    </location>
</feature>
<dbReference type="RefSeq" id="XP_011673057.2">
    <property type="nucleotide sequence ID" value="XM_011674755.2"/>
</dbReference>
<feature type="transmembrane region" description="Helical" evidence="2">
    <location>
        <begin position="278"/>
        <end position="298"/>
    </location>
</feature>
<keyword evidence="2" id="KW-0812">Transmembrane</keyword>